<evidence type="ECO:0000313" key="1">
    <source>
        <dbReference type="EMBL" id="KAK9085116.1"/>
    </source>
</evidence>
<dbReference type="Proteomes" id="UP001417504">
    <property type="component" value="Unassembled WGS sequence"/>
</dbReference>
<reference evidence="1 2" key="1">
    <citation type="submission" date="2024-01" db="EMBL/GenBank/DDBJ databases">
        <title>Genome assemblies of Stephania.</title>
        <authorList>
            <person name="Yang L."/>
        </authorList>
    </citation>
    <scope>NUCLEOTIDE SEQUENCE [LARGE SCALE GENOMIC DNA]</scope>
    <source>
        <strain evidence="1">QJT</strain>
        <tissue evidence="1">Leaf</tissue>
    </source>
</reference>
<gene>
    <name evidence="1" type="ORF">Sjap_025527</name>
</gene>
<protein>
    <submittedName>
        <fullName evidence="1">Uncharacterized protein</fullName>
    </submittedName>
</protein>
<name>A0AAP0E1Z5_9MAGN</name>
<keyword evidence="2" id="KW-1185">Reference proteome</keyword>
<proteinExistence type="predicted"/>
<dbReference type="AlphaFoldDB" id="A0AAP0E1Z5"/>
<comment type="caution">
    <text evidence="1">The sequence shown here is derived from an EMBL/GenBank/DDBJ whole genome shotgun (WGS) entry which is preliminary data.</text>
</comment>
<evidence type="ECO:0000313" key="2">
    <source>
        <dbReference type="Proteomes" id="UP001417504"/>
    </source>
</evidence>
<organism evidence="1 2">
    <name type="scientific">Stephania japonica</name>
    <dbReference type="NCBI Taxonomy" id="461633"/>
    <lineage>
        <taxon>Eukaryota</taxon>
        <taxon>Viridiplantae</taxon>
        <taxon>Streptophyta</taxon>
        <taxon>Embryophyta</taxon>
        <taxon>Tracheophyta</taxon>
        <taxon>Spermatophyta</taxon>
        <taxon>Magnoliopsida</taxon>
        <taxon>Ranunculales</taxon>
        <taxon>Menispermaceae</taxon>
        <taxon>Menispermoideae</taxon>
        <taxon>Cissampelideae</taxon>
        <taxon>Stephania</taxon>
    </lineage>
</organism>
<sequence>MDEFQFQARSNCLIEFPSGVIKFIRRRLWCLKHHFKLPRTIPQSFSLREDEAVG</sequence>
<accession>A0AAP0E1Z5</accession>
<dbReference type="EMBL" id="JBBNAE010000011">
    <property type="protein sequence ID" value="KAK9085116.1"/>
    <property type="molecule type" value="Genomic_DNA"/>
</dbReference>